<comment type="similarity">
    <text evidence="2">Belongs to the nucleobase:cation symporter-2 (NCS2) (TC 2.A.40) family. Azg-like subfamily.</text>
</comment>
<feature type="transmembrane region" description="Helical" evidence="7">
    <location>
        <begin position="408"/>
        <end position="428"/>
    </location>
</feature>
<evidence type="ECO:0000256" key="7">
    <source>
        <dbReference type="SAM" id="Phobius"/>
    </source>
</evidence>
<reference evidence="8 9" key="1">
    <citation type="submission" date="2020-10" db="EMBL/GenBank/DDBJ databases">
        <title>Campylobacter and Helicobacter PacBio genomes.</title>
        <authorList>
            <person name="Lane C."/>
        </authorList>
    </citation>
    <scope>NUCLEOTIDE SEQUENCE [LARGE SCALE GENOMIC DNA]</scope>
    <source>
        <strain evidence="8 9">2016D-0077</strain>
    </source>
</reference>
<keyword evidence="4 7" id="KW-0812">Transmembrane</keyword>
<keyword evidence="3" id="KW-0813">Transport</keyword>
<feature type="transmembrane region" description="Helical" evidence="7">
    <location>
        <begin position="282"/>
        <end position="304"/>
    </location>
</feature>
<dbReference type="GO" id="GO:0012505">
    <property type="term" value="C:endomembrane system"/>
    <property type="evidence" value="ECO:0007669"/>
    <property type="project" value="UniProtKB-SubCell"/>
</dbReference>
<organism evidence="8 9">
    <name type="scientific">Campylobacter corcagiensis</name>
    <dbReference type="NCBI Taxonomy" id="1448857"/>
    <lineage>
        <taxon>Bacteria</taxon>
        <taxon>Pseudomonadati</taxon>
        <taxon>Campylobacterota</taxon>
        <taxon>Epsilonproteobacteria</taxon>
        <taxon>Campylobacterales</taxon>
        <taxon>Campylobacteraceae</taxon>
        <taxon>Campylobacter</taxon>
    </lineage>
</organism>
<dbReference type="GO" id="GO:0005886">
    <property type="term" value="C:plasma membrane"/>
    <property type="evidence" value="ECO:0007669"/>
    <property type="project" value="TreeGrafter"/>
</dbReference>
<dbReference type="InterPro" id="IPR006043">
    <property type="entry name" value="NCS2"/>
</dbReference>
<keyword evidence="9" id="KW-1185">Reference proteome</keyword>
<feature type="transmembrane region" description="Helical" evidence="7">
    <location>
        <begin position="98"/>
        <end position="122"/>
    </location>
</feature>
<evidence type="ECO:0000256" key="2">
    <source>
        <dbReference type="ARBA" id="ARBA00005697"/>
    </source>
</evidence>
<feature type="transmembrane region" description="Helical" evidence="7">
    <location>
        <begin position="169"/>
        <end position="187"/>
    </location>
</feature>
<dbReference type="GO" id="GO:0005345">
    <property type="term" value="F:purine nucleobase transmembrane transporter activity"/>
    <property type="evidence" value="ECO:0007669"/>
    <property type="project" value="TreeGrafter"/>
</dbReference>
<keyword evidence="6 7" id="KW-0472">Membrane</keyword>
<feature type="transmembrane region" description="Helical" evidence="7">
    <location>
        <begin position="230"/>
        <end position="250"/>
    </location>
</feature>
<feature type="transmembrane region" description="Helical" evidence="7">
    <location>
        <begin position="134"/>
        <end position="154"/>
    </location>
</feature>
<feature type="transmembrane region" description="Helical" evidence="7">
    <location>
        <begin position="46"/>
        <end position="67"/>
    </location>
</feature>
<evidence type="ECO:0000256" key="4">
    <source>
        <dbReference type="ARBA" id="ARBA00022692"/>
    </source>
</evidence>
<dbReference type="PANTHER" id="PTHR43337">
    <property type="entry name" value="XANTHINE/URACIL PERMEASE C887.17-RELATED"/>
    <property type="match status" value="1"/>
</dbReference>
<protein>
    <submittedName>
        <fullName evidence="8">NCS2 family permease</fullName>
    </submittedName>
</protein>
<evidence type="ECO:0000256" key="3">
    <source>
        <dbReference type="ARBA" id="ARBA00022448"/>
    </source>
</evidence>
<sequence length="429" mass="46094">MEKFFKLKQMNSSVKQEFNAGLTTFLTMMYIIPVNAIIMGNTGMPIEALLTATALVTILATGLNGFFSNTPIALSVGMGLNAYFTFGLVAGMKIPWQTALGVVFLSGAIFLVLSLTNFRIWILKSIPLDLRRAISAGIGAFISFIGLKEMGIIVHNEATLVGLGNFSDHNTLLGLFGLAMVVLFWALRVKGAFIIAVLITSIVAWSFGISPKPDKFFSLPASISPIFLELDIVGAFSLALIPAIVTFFITQLFDSLGTLSGVGNRAKLFDAKDGMKKFEKTLGVDAFASTTGSLLGVSTVTAFAESASGVEEGGRTGLTAVVTAAFFILTLFMLPLFGAIPGNAVYPVLIMVGVMMFSELVNINFKDSAICVASFFIVMLMPLTYSITTGLAFGFVAYFFVRLVKREFEFLNIGVVFLAAISLISFIIR</sequence>
<dbReference type="AlphaFoldDB" id="A0A7M1LHG5"/>
<dbReference type="EMBL" id="CP063078">
    <property type="protein sequence ID" value="QOQ87286.1"/>
    <property type="molecule type" value="Genomic_DNA"/>
</dbReference>
<dbReference type="Pfam" id="PF00860">
    <property type="entry name" value="Xan_ur_permease"/>
    <property type="match status" value="1"/>
</dbReference>
<dbReference type="OrthoDB" id="9808458at2"/>
<name>A0A7M1LHG5_9BACT</name>
<feature type="transmembrane region" description="Helical" evidence="7">
    <location>
        <begin position="375"/>
        <end position="401"/>
    </location>
</feature>
<dbReference type="RefSeq" id="WP_025803850.1">
    <property type="nucleotide sequence ID" value="NZ_CP053842.1"/>
</dbReference>
<evidence type="ECO:0000256" key="5">
    <source>
        <dbReference type="ARBA" id="ARBA00022989"/>
    </source>
</evidence>
<comment type="subcellular location">
    <subcellularLocation>
        <location evidence="1">Endomembrane system</location>
        <topology evidence="1">Multi-pass membrane protein</topology>
    </subcellularLocation>
</comment>
<proteinExistence type="inferred from homology"/>
<feature type="transmembrane region" description="Helical" evidence="7">
    <location>
        <begin position="344"/>
        <end position="363"/>
    </location>
</feature>
<evidence type="ECO:0000256" key="6">
    <source>
        <dbReference type="ARBA" id="ARBA00023136"/>
    </source>
</evidence>
<feature type="transmembrane region" description="Helical" evidence="7">
    <location>
        <begin position="316"/>
        <end position="337"/>
    </location>
</feature>
<evidence type="ECO:0000313" key="8">
    <source>
        <dbReference type="EMBL" id="QOQ87286.1"/>
    </source>
</evidence>
<gene>
    <name evidence="8" type="ORF">IMC76_08805</name>
</gene>
<evidence type="ECO:0000313" key="9">
    <source>
        <dbReference type="Proteomes" id="UP000594749"/>
    </source>
</evidence>
<dbReference type="Proteomes" id="UP000594749">
    <property type="component" value="Chromosome"/>
</dbReference>
<dbReference type="InterPro" id="IPR045018">
    <property type="entry name" value="Azg-like"/>
</dbReference>
<feature type="transmembrane region" description="Helical" evidence="7">
    <location>
        <begin position="72"/>
        <end position="92"/>
    </location>
</feature>
<feature type="transmembrane region" description="Helical" evidence="7">
    <location>
        <begin position="192"/>
        <end position="210"/>
    </location>
</feature>
<accession>A0A7M1LHG5</accession>
<dbReference type="PANTHER" id="PTHR43337:SF1">
    <property type="entry name" value="XANTHINE_URACIL PERMEASE C887.17-RELATED"/>
    <property type="match status" value="1"/>
</dbReference>
<keyword evidence="5 7" id="KW-1133">Transmembrane helix</keyword>
<feature type="transmembrane region" description="Helical" evidence="7">
    <location>
        <begin position="20"/>
        <end position="40"/>
    </location>
</feature>
<evidence type="ECO:0000256" key="1">
    <source>
        <dbReference type="ARBA" id="ARBA00004127"/>
    </source>
</evidence>